<dbReference type="Pfam" id="PF13629">
    <property type="entry name" value="T2SS-T3SS_pil_N"/>
    <property type="match status" value="1"/>
</dbReference>
<dbReference type="STRING" id="1518501.CQ10_30220"/>
<dbReference type="InterPro" id="IPR050810">
    <property type="entry name" value="Bact_Secretion_Sys_Channel"/>
</dbReference>
<accession>A0A0R3KNT8</accession>
<dbReference type="Pfam" id="PF00263">
    <property type="entry name" value="Secretin"/>
    <property type="match status" value="1"/>
</dbReference>
<evidence type="ECO:0000256" key="1">
    <source>
        <dbReference type="RuleBase" id="RU004003"/>
    </source>
</evidence>
<dbReference type="InterPro" id="IPR007055">
    <property type="entry name" value="BON_dom"/>
</dbReference>
<feature type="region of interest" description="Disordered" evidence="2">
    <location>
        <begin position="410"/>
        <end position="435"/>
    </location>
</feature>
<dbReference type="PANTHER" id="PTHR30332">
    <property type="entry name" value="PROBABLE GENERAL SECRETION PATHWAY PROTEIN D"/>
    <property type="match status" value="1"/>
</dbReference>
<proteinExistence type="inferred from homology"/>
<dbReference type="EMBL" id="LLXX01000207">
    <property type="protein sequence ID" value="KRQ95038.1"/>
    <property type="molecule type" value="Genomic_DNA"/>
</dbReference>
<dbReference type="AlphaFoldDB" id="A0A0R3KNT8"/>
<dbReference type="Pfam" id="PF04972">
    <property type="entry name" value="BON"/>
    <property type="match status" value="1"/>
</dbReference>
<organism evidence="4 5">
    <name type="scientific">Bradyrhizobium valentinum</name>
    <dbReference type="NCBI Taxonomy" id="1518501"/>
    <lineage>
        <taxon>Bacteria</taxon>
        <taxon>Pseudomonadati</taxon>
        <taxon>Pseudomonadota</taxon>
        <taxon>Alphaproteobacteria</taxon>
        <taxon>Hyphomicrobiales</taxon>
        <taxon>Nitrobacteraceae</taxon>
        <taxon>Bradyrhizobium</taxon>
    </lineage>
</organism>
<dbReference type="Proteomes" id="UP000051913">
    <property type="component" value="Unassembled WGS sequence"/>
</dbReference>
<dbReference type="PANTHER" id="PTHR30332:SF17">
    <property type="entry name" value="TYPE IV PILIATION SYSTEM PROTEIN DR_0774-RELATED"/>
    <property type="match status" value="1"/>
</dbReference>
<dbReference type="PROSITE" id="PS50914">
    <property type="entry name" value="BON"/>
    <property type="match status" value="1"/>
</dbReference>
<dbReference type="InterPro" id="IPR004846">
    <property type="entry name" value="T2SS/T3SS_dom"/>
</dbReference>
<dbReference type="PRINTS" id="PR00811">
    <property type="entry name" value="BCTERIALGSPD"/>
</dbReference>
<name>A0A0R3KNT8_9BRAD</name>
<dbReference type="RefSeq" id="WP_057854909.1">
    <property type="nucleotide sequence ID" value="NZ_LLXX01000207.1"/>
</dbReference>
<dbReference type="GO" id="GO:0015627">
    <property type="term" value="C:type II protein secretion system complex"/>
    <property type="evidence" value="ECO:0007669"/>
    <property type="project" value="TreeGrafter"/>
</dbReference>
<protein>
    <recommendedName>
        <fullName evidence="3">BON domain-containing protein</fullName>
    </recommendedName>
</protein>
<evidence type="ECO:0000313" key="5">
    <source>
        <dbReference type="Proteomes" id="UP000051913"/>
    </source>
</evidence>
<evidence type="ECO:0000259" key="3">
    <source>
        <dbReference type="PROSITE" id="PS50914"/>
    </source>
</evidence>
<evidence type="ECO:0000313" key="4">
    <source>
        <dbReference type="EMBL" id="KRQ95038.1"/>
    </source>
</evidence>
<dbReference type="InterPro" id="IPR032789">
    <property type="entry name" value="T2SS-T3SS_pil_N"/>
</dbReference>
<comment type="similarity">
    <text evidence="1">Belongs to the bacterial secretin family.</text>
</comment>
<dbReference type="GO" id="GO:0009306">
    <property type="term" value="P:protein secretion"/>
    <property type="evidence" value="ECO:0007669"/>
    <property type="project" value="InterPro"/>
</dbReference>
<gene>
    <name evidence="4" type="ORF">CP49_32560</name>
</gene>
<keyword evidence="5" id="KW-1185">Reference proteome</keyword>
<sequence>MPVVSERGQIRLDVSRGQTIRLSQTAKTMFIADPAIADIQAPSNDAAFVFGKKAGRTSFFALDDSQQAIAEYEVIVTQPIKDLREMLRSEVGDYAIQVSYTPNGAVLSGTVPNAALAESAKSITTQFLGPGAIITNKLRVAGALQVNLQVRVAEVARNVAKEFGFNINATAETGSFRFGFVNGRSAVGPAGQIIRSPTGAGSAFLGFGAGGTNISAVLDALAAEGLVAILAEPNLTAVSGEPASFLAGGEFPIPVAQGLDRFSVEFKRFGVSLDFVPTVLAGEMISIRVKPEVSDISSRGQVQINGFTIPALATRRADTVVELASGQSFAIGGLIRKGFSTDISAFPWLGDIPVLGALFRSSNFQKDETELVIIVTPYIVRAAVSATQTQAPTDRVAPPSDVDRVFLNRVASPPPGRQAPKAKVTRPLQDGFILE</sequence>
<comment type="caution">
    <text evidence="4">The sequence shown here is derived from an EMBL/GenBank/DDBJ whole genome shotgun (WGS) entry which is preliminary data.</text>
</comment>
<reference evidence="4 5" key="1">
    <citation type="submission" date="2014-03" db="EMBL/GenBank/DDBJ databases">
        <title>Bradyrhizobium valentinum sp. nov., isolated from effective nodules of Lupinus mariae-josephae, a lupine endemic of basic-lime soils in Eastern Spain.</title>
        <authorList>
            <person name="Duran D."/>
            <person name="Rey L."/>
            <person name="Navarro A."/>
            <person name="Busquets A."/>
            <person name="Imperial J."/>
            <person name="Ruiz-Argueso T."/>
        </authorList>
    </citation>
    <scope>NUCLEOTIDE SEQUENCE [LARGE SCALE GENOMIC DNA]</scope>
    <source>
        <strain evidence="4 5">LmjM3</strain>
    </source>
</reference>
<dbReference type="InterPro" id="IPR001775">
    <property type="entry name" value="GspD/PilQ"/>
</dbReference>
<evidence type="ECO:0000256" key="2">
    <source>
        <dbReference type="SAM" id="MobiDB-lite"/>
    </source>
</evidence>
<feature type="domain" description="BON" evidence="3">
    <location>
        <begin position="72"/>
        <end position="142"/>
    </location>
</feature>